<gene>
    <name evidence="2" type="ORF">PVAP13_2KG172258</name>
</gene>
<evidence type="ECO:0000256" key="1">
    <source>
        <dbReference type="SAM" id="MobiDB-lite"/>
    </source>
</evidence>
<sequence length="199" mass="21629">MPASSQRLHQCATGRLGNAGLLPSSSTSAAPAGLGDLLAPSSTNASTARLGPLLAPSSTSALALPFSHLETQPNLHDPSLTAASPIRSRRCSHPKVLDEISIGLSLELARCIACDWFSLLPILLRYKDWTSQLVGNCSGLNQESFRAGTDPKDLEAIENRIIEDEEYDEEAIQDEGYNTEEEDEPRDEEDEETYDPNDF</sequence>
<name>A0A8T0WDP9_PANVG</name>
<protein>
    <submittedName>
        <fullName evidence="2">Uncharacterized protein</fullName>
    </submittedName>
</protein>
<accession>A0A8T0WDP9</accession>
<dbReference type="Proteomes" id="UP000823388">
    <property type="component" value="Chromosome 2K"/>
</dbReference>
<reference evidence="2 3" key="1">
    <citation type="submission" date="2020-05" db="EMBL/GenBank/DDBJ databases">
        <title>WGS assembly of Panicum virgatum.</title>
        <authorList>
            <person name="Lovell J.T."/>
            <person name="Jenkins J."/>
            <person name="Shu S."/>
            <person name="Juenger T.E."/>
            <person name="Schmutz J."/>
        </authorList>
    </citation>
    <scope>NUCLEOTIDE SEQUENCE [LARGE SCALE GENOMIC DNA]</scope>
    <source>
        <strain evidence="3">cv. AP13</strain>
    </source>
</reference>
<proteinExistence type="predicted"/>
<feature type="region of interest" description="Disordered" evidence="1">
    <location>
        <begin position="156"/>
        <end position="199"/>
    </location>
</feature>
<dbReference type="EMBL" id="CM029039">
    <property type="protein sequence ID" value="KAG2641299.1"/>
    <property type="molecule type" value="Genomic_DNA"/>
</dbReference>
<dbReference type="AlphaFoldDB" id="A0A8T0WDP9"/>
<keyword evidence="3" id="KW-1185">Reference proteome</keyword>
<feature type="compositionally biased region" description="Acidic residues" evidence="1">
    <location>
        <begin position="163"/>
        <end position="199"/>
    </location>
</feature>
<evidence type="ECO:0000313" key="3">
    <source>
        <dbReference type="Proteomes" id="UP000823388"/>
    </source>
</evidence>
<comment type="caution">
    <text evidence="2">The sequence shown here is derived from an EMBL/GenBank/DDBJ whole genome shotgun (WGS) entry which is preliminary data.</text>
</comment>
<evidence type="ECO:0000313" key="2">
    <source>
        <dbReference type="EMBL" id="KAG2641299.1"/>
    </source>
</evidence>
<organism evidence="2 3">
    <name type="scientific">Panicum virgatum</name>
    <name type="common">Blackwell switchgrass</name>
    <dbReference type="NCBI Taxonomy" id="38727"/>
    <lineage>
        <taxon>Eukaryota</taxon>
        <taxon>Viridiplantae</taxon>
        <taxon>Streptophyta</taxon>
        <taxon>Embryophyta</taxon>
        <taxon>Tracheophyta</taxon>
        <taxon>Spermatophyta</taxon>
        <taxon>Magnoliopsida</taxon>
        <taxon>Liliopsida</taxon>
        <taxon>Poales</taxon>
        <taxon>Poaceae</taxon>
        <taxon>PACMAD clade</taxon>
        <taxon>Panicoideae</taxon>
        <taxon>Panicodae</taxon>
        <taxon>Paniceae</taxon>
        <taxon>Panicinae</taxon>
        <taxon>Panicum</taxon>
        <taxon>Panicum sect. Hiantes</taxon>
    </lineage>
</organism>